<evidence type="ECO:0000313" key="3">
    <source>
        <dbReference type="Proteomes" id="UP000320461"/>
    </source>
</evidence>
<keyword evidence="3" id="KW-1185">Reference proteome</keyword>
<name>A0A4Y3KFX4_9CELL</name>
<organism evidence="2 3">
    <name type="scientific">Cellulomonas gelida</name>
    <dbReference type="NCBI Taxonomy" id="1712"/>
    <lineage>
        <taxon>Bacteria</taxon>
        <taxon>Bacillati</taxon>
        <taxon>Actinomycetota</taxon>
        <taxon>Actinomycetes</taxon>
        <taxon>Micrococcales</taxon>
        <taxon>Cellulomonadaceae</taxon>
        <taxon>Cellulomonas</taxon>
    </lineage>
</organism>
<gene>
    <name evidence="2" type="ORF">CGE01nite_01480</name>
</gene>
<accession>A0A4Y3KFX4</accession>
<dbReference type="AlphaFoldDB" id="A0A4Y3KFX4"/>
<protein>
    <recommendedName>
        <fullName evidence="4">Prepilin-type N-terminal cleavage/methylation domain-containing protein</fullName>
    </recommendedName>
</protein>
<comment type="caution">
    <text evidence="2">The sequence shown here is derived from an EMBL/GenBank/DDBJ whole genome shotgun (WGS) entry which is preliminary data.</text>
</comment>
<proteinExistence type="predicted"/>
<evidence type="ECO:0000313" key="2">
    <source>
        <dbReference type="EMBL" id="GEA82897.1"/>
    </source>
</evidence>
<reference evidence="2 3" key="1">
    <citation type="submission" date="2019-06" db="EMBL/GenBank/DDBJ databases">
        <title>Whole genome shotgun sequence of Cellulomonas gelida NBRC 3748.</title>
        <authorList>
            <person name="Hosoyama A."/>
            <person name="Uohara A."/>
            <person name="Ohji S."/>
            <person name="Ichikawa N."/>
        </authorList>
    </citation>
    <scope>NUCLEOTIDE SEQUENCE [LARGE SCALE GENOMIC DNA]</scope>
    <source>
        <strain evidence="2 3">NBRC 3748</strain>
    </source>
</reference>
<dbReference type="InterPro" id="IPR012902">
    <property type="entry name" value="N_methyl_site"/>
</dbReference>
<keyword evidence="1" id="KW-0472">Membrane</keyword>
<dbReference type="EMBL" id="BJLQ01000002">
    <property type="protein sequence ID" value="GEA82897.1"/>
    <property type="molecule type" value="Genomic_DNA"/>
</dbReference>
<dbReference type="NCBIfam" id="TIGR02532">
    <property type="entry name" value="IV_pilin_GFxxxE"/>
    <property type="match status" value="1"/>
</dbReference>
<evidence type="ECO:0000256" key="1">
    <source>
        <dbReference type="SAM" id="Phobius"/>
    </source>
</evidence>
<keyword evidence="1" id="KW-0812">Transmembrane</keyword>
<keyword evidence="1" id="KW-1133">Transmembrane helix</keyword>
<sequence length="596" mass="58588">MSGRSSVAEVRPPTSEDDSGFTLMELLVAMIIIGGVLLGLAAVQTSALVTTAQTRQRTLGTAVTNQVMEQLRALPWNTLNKGLHAGFASADGVDPNVSGTHLRPPMEPSIDEVLITSTAQATNRAPLSGASGSNVTRTSNPEAPGIRFTSRSYVTRAAADPDVLTLTVITTWKANQQAKQRHVVMRSSAYAPQGGCGDANNQPYLGACQALFSSSAGGTGPQTTITAAFGGVVGDPAVDSTTPILPGTDTTVASLRVGQAGVGVTAQQSTNAESSALHASGALTAAGATDPSATTGGDKAAIQASNDVGSAGAAPLDPAPVTSVGVAGTLAVDTGPLRLALTPGSGDQGKVSSSTVTSCATGIPAAAPCAASVLTSSSPSVTALTITGTTFELSRIGSSSMTTFGARLSTAVGASAIGCTTLSGPGCTAAGASRSLGTVTSGSGPWSGGKASSGLLQVTSYTDATRVDRGLAQRTSAAVTTRSGSVRYWNGSAYTTVTLSGATNITANTGAVTWASGAYTVTASGQVSVTPVSSLASAADPAGCTGEGCSISSETGAITLAVHYRVTGPSGTFAFVVTTSLGGARAAAGFKAAPGA</sequence>
<evidence type="ECO:0008006" key="4">
    <source>
        <dbReference type="Google" id="ProtNLM"/>
    </source>
</evidence>
<dbReference type="Proteomes" id="UP000320461">
    <property type="component" value="Unassembled WGS sequence"/>
</dbReference>
<feature type="transmembrane region" description="Helical" evidence="1">
    <location>
        <begin position="21"/>
        <end position="43"/>
    </location>
</feature>